<organism evidence="3 4">
    <name type="scientific">Aaosphaeria arxii CBS 175.79</name>
    <dbReference type="NCBI Taxonomy" id="1450172"/>
    <lineage>
        <taxon>Eukaryota</taxon>
        <taxon>Fungi</taxon>
        <taxon>Dikarya</taxon>
        <taxon>Ascomycota</taxon>
        <taxon>Pezizomycotina</taxon>
        <taxon>Dothideomycetes</taxon>
        <taxon>Pleosporomycetidae</taxon>
        <taxon>Pleosporales</taxon>
        <taxon>Pleosporales incertae sedis</taxon>
        <taxon>Aaosphaeria</taxon>
    </lineage>
</organism>
<dbReference type="Proteomes" id="UP000799778">
    <property type="component" value="Unassembled WGS sequence"/>
</dbReference>
<protein>
    <submittedName>
        <fullName evidence="3">Glycoside hydrolase family 5 protein</fullName>
    </submittedName>
</protein>
<proteinExistence type="predicted"/>
<feature type="signal peptide" evidence="2">
    <location>
        <begin position="1"/>
        <end position="22"/>
    </location>
</feature>
<sequence length="628" mass="69584">MYLRTLLAAILGAASWADHVAADLRITKDLHSWGGVNFPGLQFLPPKKRDEVIRQIVKSNARVIRLHIRPYDKPFYPDPELEPGTFARGMLDVYDDTLAAIHRISKGQVKVIISPHDAHALRKTNDVPCDSYCEKLDGAFLDFYSNVEYRDQYKTRLEVLFKQYPSKNFDERPWSTLNEVILGVDVQNQPWSGIYPIVSGESWLCDVATHLKDDLELGQNNIAVIAAGVSGPQTIDEDQNFPDTVFDCNAIDAIGIHGYFQQEEDATAGTPWANLFLPGNTLTARAEKENKLLFVEEMAFTNTKLGLHYKKQAIWDQGAALNLRGIPWLYSHLSMPEKGEGTTSRVDILRDPKISALGALQDILKRAYTSRSNSDWSTYISPPLQGLTNNTLLPLNPYVPEQSACTFGCLGWLCDSADGCEPDLLCKNSICTKPADSQPGNAGATCNSKAVCQEHLRCEDGLCQPCISRVVKQPDDMRKTANVHDDFSYCFPDTHDPFLMRNICLKPQPFGSSLRRGNPCANAMHCDANEFCDWGLCKPCKEGCLGMKCKSSNKCKTGYCNMYGRCDYPGKKKKIHGPGAWAGKTRPEPKGKGLGQQGKGGANKVWDVPMKVNIPKESVKATGAPVPT</sequence>
<keyword evidence="3" id="KW-0378">Hydrolase</keyword>
<keyword evidence="2" id="KW-0732">Signal</keyword>
<evidence type="ECO:0000313" key="4">
    <source>
        <dbReference type="Proteomes" id="UP000799778"/>
    </source>
</evidence>
<feature type="region of interest" description="Disordered" evidence="1">
    <location>
        <begin position="577"/>
        <end position="607"/>
    </location>
</feature>
<feature type="compositionally biased region" description="Gly residues" evidence="1">
    <location>
        <begin position="592"/>
        <end position="601"/>
    </location>
</feature>
<feature type="chain" id="PRO_5025375264" evidence="2">
    <location>
        <begin position="23"/>
        <end position="628"/>
    </location>
</feature>
<dbReference type="RefSeq" id="XP_033385273.1">
    <property type="nucleotide sequence ID" value="XM_033524309.1"/>
</dbReference>
<gene>
    <name evidence="3" type="ORF">BU24DRAFT_366382</name>
</gene>
<dbReference type="EMBL" id="ML978068">
    <property type="protein sequence ID" value="KAF2016934.1"/>
    <property type="molecule type" value="Genomic_DNA"/>
</dbReference>
<name>A0A6A5XXD5_9PLEO</name>
<dbReference type="Gene3D" id="3.20.20.80">
    <property type="entry name" value="Glycosidases"/>
    <property type="match status" value="1"/>
</dbReference>
<keyword evidence="4" id="KW-1185">Reference proteome</keyword>
<evidence type="ECO:0000313" key="3">
    <source>
        <dbReference type="EMBL" id="KAF2016934.1"/>
    </source>
</evidence>
<dbReference type="GO" id="GO:0016787">
    <property type="term" value="F:hydrolase activity"/>
    <property type="evidence" value="ECO:0007669"/>
    <property type="project" value="UniProtKB-KW"/>
</dbReference>
<evidence type="ECO:0000256" key="1">
    <source>
        <dbReference type="SAM" id="MobiDB-lite"/>
    </source>
</evidence>
<dbReference type="GeneID" id="54281706"/>
<accession>A0A6A5XXD5</accession>
<reference evidence="3" key="1">
    <citation type="journal article" date="2020" name="Stud. Mycol.">
        <title>101 Dothideomycetes genomes: a test case for predicting lifestyles and emergence of pathogens.</title>
        <authorList>
            <person name="Haridas S."/>
            <person name="Albert R."/>
            <person name="Binder M."/>
            <person name="Bloem J."/>
            <person name="Labutti K."/>
            <person name="Salamov A."/>
            <person name="Andreopoulos B."/>
            <person name="Baker S."/>
            <person name="Barry K."/>
            <person name="Bills G."/>
            <person name="Bluhm B."/>
            <person name="Cannon C."/>
            <person name="Castanera R."/>
            <person name="Culley D."/>
            <person name="Daum C."/>
            <person name="Ezra D."/>
            <person name="Gonzalez J."/>
            <person name="Henrissat B."/>
            <person name="Kuo A."/>
            <person name="Liang C."/>
            <person name="Lipzen A."/>
            <person name="Lutzoni F."/>
            <person name="Magnuson J."/>
            <person name="Mondo S."/>
            <person name="Nolan M."/>
            <person name="Ohm R."/>
            <person name="Pangilinan J."/>
            <person name="Park H.-J."/>
            <person name="Ramirez L."/>
            <person name="Alfaro M."/>
            <person name="Sun H."/>
            <person name="Tritt A."/>
            <person name="Yoshinaga Y."/>
            <person name="Zwiers L.-H."/>
            <person name="Turgeon B."/>
            <person name="Goodwin S."/>
            <person name="Spatafora J."/>
            <person name="Crous P."/>
            <person name="Grigoriev I."/>
        </authorList>
    </citation>
    <scope>NUCLEOTIDE SEQUENCE</scope>
    <source>
        <strain evidence="3">CBS 175.79</strain>
    </source>
</reference>
<dbReference type="InterPro" id="IPR017853">
    <property type="entry name" value="GH"/>
</dbReference>
<dbReference type="AlphaFoldDB" id="A0A6A5XXD5"/>
<dbReference type="SUPFAM" id="SSF51445">
    <property type="entry name" value="(Trans)glycosidases"/>
    <property type="match status" value="1"/>
</dbReference>
<dbReference type="OrthoDB" id="428177at2759"/>
<evidence type="ECO:0000256" key="2">
    <source>
        <dbReference type="SAM" id="SignalP"/>
    </source>
</evidence>